<evidence type="ECO:0000256" key="8">
    <source>
        <dbReference type="SAM" id="Phobius"/>
    </source>
</evidence>
<comment type="subcellular location">
    <subcellularLocation>
        <location evidence="1">Membrane</location>
        <topology evidence="1">Multi-pass membrane protein</topology>
    </subcellularLocation>
</comment>
<proteinExistence type="predicted"/>
<dbReference type="PROSITE" id="PS50297">
    <property type="entry name" value="ANK_REP_REGION"/>
    <property type="match status" value="1"/>
</dbReference>
<gene>
    <name evidence="10" type="ORF">V5N11_008312</name>
</gene>
<protein>
    <submittedName>
        <fullName evidence="10">Ankyrin repeat-containing protein ITN1</fullName>
    </submittedName>
</protein>
<keyword evidence="3" id="KW-0677">Repeat</keyword>
<feature type="repeat" description="ANK" evidence="7">
    <location>
        <begin position="65"/>
        <end position="88"/>
    </location>
</feature>
<sequence length="414" mass="46228">MARQNFGRNDMASFSRLAKANPSMVEETDEIMVSHLANPLHFAARLESTSFALGDTDPNLTDTMNGWSPLHFAAMKGSIETLKEFLDKAPSSFDSVTRGKKETVFHIAARHKKNEAFIFMAKSAKLGHLLYQLYVEENNVFHVAASVGSIELVSYIIRETKIKVTTKNKNGFAAVDLLNEDGEDFILLSSALRSGNFEIQVIYEFKDLKKQIKKLQSKVTPKEEFEMQLEALQSARNTITIVAVLIASVTFTCGINPPGGLYQDKGPLIGTSVAVRTLAFKMFSISNSIALFTSMCMVILLQSIIPYRVYSLRKFLVITHWMMWVAVAPMSSAYVAAASVTLPPQHFGQTKWLHYTTLAIATLTLGGLFVYLQFKHAKCMLKNIDFRKCLSTSRVPNNGSLDMAANDDKGYYFY</sequence>
<feature type="transmembrane region" description="Helical" evidence="8">
    <location>
        <begin position="352"/>
        <end position="372"/>
    </location>
</feature>
<dbReference type="SUPFAM" id="SSF48403">
    <property type="entry name" value="Ankyrin repeat"/>
    <property type="match status" value="1"/>
</dbReference>
<feature type="domain" description="PGG" evidence="9">
    <location>
        <begin position="231"/>
        <end position="340"/>
    </location>
</feature>
<dbReference type="Gene3D" id="1.25.40.20">
    <property type="entry name" value="Ankyrin repeat-containing domain"/>
    <property type="match status" value="1"/>
</dbReference>
<dbReference type="AlphaFoldDB" id="A0ABD0ZXH9"/>
<dbReference type="PANTHER" id="PTHR24186:SF38">
    <property type="entry name" value="ANKYRIN REPEAT FAMILY PROTEIN"/>
    <property type="match status" value="1"/>
</dbReference>
<dbReference type="Proteomes" id="UP001558713">
    <property type="component" value="Unassembled WGS sequence"/>
</dbReference>
<dbReference type="Pfam" id="PF12796">
    <property type="entry name" value="Ank_2"/>
    <property type="match status" value="1"/>
</dbReference>
<dbReference type="InterPro" id="IPR002110">
    <property type="entry name" value="Ankyrin_rpt"/>
</dbReference>
<evidence type="ECO:0000313" key="10">
    <source>
        <dbReference type="EMBL" id="KAL1191311.1"/>
    </source>
</evidence>
<evidence type="ECO:0000256" key="6">
    <source>
        <dbReference type="ARBA" id="ARBA00023136"/>
    </source>
</evidence>
<evidence type="ECO:0000256" key="2">
    <source>
        <dbReference type="ARBA" id="ARBA00022692"/>
    </source>
</evidence>
<dbReference type="SMART" id="SM00248">
    <property type="entry name" value="ANK"/>
    <property type="match status" value="3"/>
</dbReference>
<feature type="transmembrane region" description="Helical" evidence="8">
    <location>
        <begin position="237"/>
        <end position="258"/>
    </location>
</feature>
<keyword evidence="4 8" id="KW-1133">Transmembrane helix</keyword>
<comment type="caution">
    <text evidence="10">The sequence shown here is derived from an EMBL/GenBank/DDBJ whole genome shotgun (WGS) entry which is preliminary data.</text>
</comment>
<feature type="transmembrane region" description="Helical" evidence="8">
    <location>
        <begin position="278"/>
        <end position="301"/>
    </location>
</feature>
<evidence type="ECO:0000256" key="7">
    <source>
        <dbReference type="PROSITE-ProRule" id="PRU00023"/>
    </source>
</evidence>
<reference evidence="10 11" key="1">
    <citation type="submission" date="2024-04" db="EMBL/GenBank/DDBJ databases">
        <title>Genome assembly C_amara_ONT_v2.</title>
        <authorList>
            <person name="Yant L."/>
            <person name="Moore C."/>
            <person name="Slenker M."/>
        </authorList>
    </citation>
    <scope>NUCLEOTIDE SEQUENCE [LARGE SCALE GENOMIC DNA]</scope>
    <source>
        <tissue evidence="10">Leaf</tissue>
    </source>
</reference>
<feature type="transmembrane region" description="Helical" evidence="8">
    <location>
        <begin position="321"/>
        <end position="340"/>
    </location>
</feature>
<name>A0ABD0ZXH9_CARAN</name>
<dbReference type="GO" id="GO:0016020">
    <property type="term" value="C:membrane"/>
    <property type="evidence" value="ECO:0007669"/>
    <property type="project" value="UniProtKB-SubCell"/>
</dbReference>
<evidence type="ECO:0000256" key="1">
    <source>
        <dbReference type="ARBA" id="ARBA00004141"/>
    </source>
</evidence>
<dbReference type="InterPro" id="IPR036770">
    <property type="entry name" value="Ankyrin_rpt-contain_sf"/>
</dbReference>
<keyword evidence="11" id="KW-1185">Reference proteome</keyword>
<evidence type="ECO:0000259" key="9">
    <source>
        <dbReference type="Pfam" id="PF13962"/>
    </source>
</evidence>
<organism evidence="10 11">
    <name type="scientific">Cardamine amara subsp. amara</name>
    <dbReference type="NCBI Taxonomy" id="228776"/>
    <lineage>
        <taxon>Eukaryota</taxon>
        <taxon>Viridiplantae</taxon>
        <taxon>Streptophyta</taxon>
        <taxon>Embryophyta</taxon>
        <taxon>Tracheophyta</taxon>
        <taxon>Spermatophyta</taxon>
        <taxon>Magnoliopsida</taxon>
        <taxon>eudicotyledons</taxon>
        <taxon>Gunneridae</taxon>
        <taxon>Pentapetalae</taxon>
        <taxon>rosids</taxon>
        <taxon>malvids</taxon>
        <taxon>Brassicales</taxon>
        <taxon>Brassicaceae</taxon>
        <taxon>Cardamineae</taxon>
        <taxon>Cardamine</taxon>
    </lineage>
</organism>
<dbReference type="PANTHER" id="PTHR24186">
    <property type="entry name" value="PROTEIN PHOSPHATASE 1 REGULATORY SUBUNIT"/>
    <property type="match status" value="1"/>
</dbReference>
<dbReference type="InterPro" id="IPR026961">
    <property type="entry name" value="PGG_dom"/>
</dbReference>
<keyword evidence="6 8" id="KW-0472">Membrane</keyword>
<evidence type="ECO:0000313" key="11">
    <source>
        <dbReference type="Proteomes" id="UP001558713"/>
    </source>
</evidence>
<dbReference type="Pfam" id="PF13962">
    <property type="entry name" value="PGG"/>
    <property type="match status" value="1"/>
</dbReference>
<evidence type="ECO:0000256" key="3">
    <source>
        <dbReference type="ARBA" id="ARBA00022737"/>
    </source>
</evidence>
<evidence type="ECO:0000256" key="5">
    <source>
        <dbReference type="ARBA" id="ARBA00023043"/>
    </source>
</evidence>
<keyword evidence="5 7" id="KW-0040">ANK repeat</keyword>
<evidence type="ECO:0000256" key="4">
    <source>
        <dbReference type="ARBA" id="ARBA00022989"/>
    </source>
</evidence>
<dbReference type="EMBL" id="JBANAX010000857">
    <property type="protein sequence ID" value="KAL1191311.1"/>
    <property type="molecule type" value="Genomic_DNA"/>
</dbReference>
<dbReference type="PROSITE" id="PS50088">
    <property type="entry name" value="ANK_REPEAT"/>
    <property type="match status" value="1"/>
</dbReference>
<accession>A0ABD0ZXH9</accession>
<keyword evidence="2 8" id="KW-0812">Transmembrane</keyword>